<evidence type="ECO:0000313" key="1">
    <source>
        <dbReference type="EMBL" id="SFR65767.1"/>
    </source>
</evidence>
<dbReference type="Proteomes" id="UP000198531">
    <property type="component" value="Unassembled WGS sequence"/>
</dbReference>
<name>A0A1I6IG46_9EURY</name>
<dbReference type="AlphaFoldDB" id="A0A1I6IG46"/>
<keyword evidence="2" id="KW-1185">Reference proteome</keyword>
<reference evidence="2" key="1">
    <citation type="submission" date="2016-10" db="EMBL/GenBank/DDBJ databases">
        <authorList>
            <person name="Varghese N."/>
            <person name="Submissions S."/>
        </authorList>
    </citation>
    <scope>NUCLEOTIDE SEQUENCE [LARGE SCALE GENOMIC DNA]</scope>
    <source>
        <strain evidence="2">CGMCC 1.7736</strain>
    </source>
</reference>
<evidence type="ECO:0000313" key="2">
    <source>
        <dbReference type="Proteomes" id="UP000198531"/>
    </source>
</evidence>
<organism evidence="1 2">
    <name type="scientific">Halogeometricum rufum</name>
    <dbReference type="NCBI Taxonomy" id="553469"/>
    <lineage>
        <taxon>Archaea</taxon>
        <taxon>Methanobacteriati</taxon>
        <taxon>Methanobacteriota</taxon>
        <taxon>Stenosarchaea group</taxon>
        <taxon>Halobacteria</taxon>
        <taxon>Halobacteriales</taxon>
        <taxon>Haloferacaceae</taxon>
        <taxon>Halogeometricum</taxon>
    </lineage>
</organism>
<gene>
    <name evidence="1" type="ORF">SAMN04487947_3195</name>
</gene>
<accession>A0A1I6IG46</accession>
<protein>
    <submittedName>
        <fullName evidence="1">Uncharacterized protein</fullName>
    </submittedName>
</protein>
<sequence length="58" mass="6905">MRARRWVIAYHYREPADYGVPELPEWTVRRTECNGISLAEDDDSEPFISADRPVRVRR</sequence>
<dbReference type="RefSeq" id="WP_177232667.1">
    <property type="nucleotide sequence ID" value="NZ_FOYT01000003.1"/>
</dbReference>
<proteinExistence type="predicted"/>
<dbReference type="OrthoDB" id="228552at2157"/>
<dbReference type="EMBL" id="FOYT01000003">
    <property type="protein sequence ID" value="SFR65767.1"/>
    <property type="molecule type" value="Genomic_DNA"/>
</dbReference>